<gene>
    <name evidence="2" type="ORF">NAV_LOCUS6790</name>
</gene>
<accession>A0A498SI96</accession>
<proteinExistence type="predicted"/>
<feature type="transmembrane region" description="Helical" evidence="1">
    <location>
        <begin position="6"/>
        <end position="22"/>
    </location>
</feature>
<organism evidence="2 3">
    <name type="scientific">Acanthocheilonema viteae</name>
    <name type="common">Filarial nematode worm</name>
    <name type="synonym">Dipetalonema viteae</name>
    <dbReference type="NCBI Taxonomy" id="6277"/>
    <lineage>
        <taxon>Eukaryota</taxon>
        <taxon>Metazoa</taxon>
        <taxon>Ecdysozoa</taxon>
        <taxon>Nematoda</taxon>
        <taxon>Chromadorea</taxon>
        <taxon>Rhabditida</taxon>
        <taxon>Spirurina</taxon>
        <taxon>Spiruromorpha</taxon>
        <taxon>Filarioidea</taxon>
        <taxon>Onchocercidae</taxon>
        <taxon>Acanthocheilonema</taxon>
    </lineage>
</organism>
<dbReference type="AlphaFoldDB" id="A0A498SI96"/>
<dbReference type="Proteomes" id="UP000276991">
    <property type="component" value="Unassembled WGS sequence"/>
</dbReference>
<reference evidence="2 3" key="1">
    <citation type="submission" date="2018-08" db="EMBL/GenBank/DDBJ databases">
        <authorList>
            <person name="Laetsch R D."/>
            <person name="Stevens L."/>
            <person name="Kumar S."/>
            <person name="Blaxter L. M."/>
        </authorList>
    </citation>
    <scope>NUCLEOTIDE SEQUENCE [LARGE SCALE GENOMIC DNA]</scope>
</reference>
<evidence type="ECO:0000256" key="1">
    <source>
        <dbReference type="SAM" id="Phobius"/>
    </source>
</evidence>
<keyword evidence="3" id="KW-1185">Reference proteome</keyword>
<feature type="non-terminal residue" evidence="2">
    <location>
        <position position="1"/>
    </location>
</feature>
<dbReference type="OrthoDB" id="409725at2759"/>
<name>A0A498SI96_ACAVI</name>
<evidence type="ECO:0000313" key="2">
    <source>
        <dbReference type="EMBL" id="VBB31999.1"/>
    </source>
</evidence>
<keyword evidence="1" id="KW-0812">Transmembrane</keyword>
<sequence>TPNAIGMLLAIIQIALFLIFPMKQGRLSPIQRCFNPSCCAAAASFSSSDENGSHFEFKLLHYLNTAYTIIEKVKEPYIQEKNSLLSSNREPVHIAVIDEMKPEKSWISNATEKNGPIASELTSELIENESKPSLTNLSKFHYFTLQREATGHRDKLNWIEGF</sequence>
<keyword evidence="1" id="KW-1133">Transmembrane helix</keyword>
<protein>
    <submittedName>
        <fullName evidence="2">Uncharacterized protein</fullName>
    </submittedName>
</protein>
<dbReference type="EMBL" id="UPTC01001493">
    <property type="protein sequence ID" value="VBB31999.1"/>
    <property type="molecule type" value="Genomic_DNA"/>
</dbReference>
<evidence type="ECO:0000313" key="3">
    <source>
        <dbReference type="Proteomes" id="UP000276991"/>
    </source>
</evidence>
<keyword evidence="1" id="KW-0472">Membrane</keyword>